<dbReference type="EMBL" id="JACEFO010001655">
    <property type="protein sequence ID" value="KAF8724938.1"/>
    <property type="molecule type" value="Genomic_DNA"/>
</dbReference>
<protein>
    <submittedName>
        <fullName evidence="2">Uncharacterized protein</fullName>
    </submittedName>
</protein>
<sequence>MAQNFQWSSFEWSNRTDGRWFVDAPANQKLNLRAPWVPFRRMIASRRRPQQRPRAARRSNTCYQAISKSKACVILPPHSWLQPFNPPLPHGYAREQKGQSQARVEREELGRQFRALRSEKRLAVPASQGTSGGVDMDSGMAEEPSAAAAARGGAGQLAPVAEEGEGAAVAQAPPAAAGSTETMERVAAAKKFIEDHYKAQMNNLQERKQRYRNPNLPSSQNFPDQRGCDLDRSRVGAG</sequence>
<feature type="compositionally biased region" description="Basic and acidic residues" evidence="1">
    <location>
        <begin position="226"/>
        <end position="238"/>
    </location>
</feature>
<feature type="compositionally biased region" description="Basic and acidic residues" evidence="1">
    <location>
        <begin position="92"/>
        <end position="105"/>
    </location>
</feature>
<evidence type="ECO:0000313" key="3">
    <source>
        <dbReference type="Proteomes" id="UP000636709"/>
    </source>
</evidence>
<gene>
    <name evidence="2" type="ORF">HU200_020654</name>
</gene>
<name>A0A835F0V7_9POAL</name>
<feature type="compositionally biased region" description="Low complexity" evidence="1">
    <location>
        <begin position="158"/>
        <end position="178"/>
    </location>
</feature>
<comment type="caution">
    <text evidence="2">The sequence shown here is derived from an EMBL/GenBank/DDBJ whole genome shotgun (WGS) entry which is preliminary data.</text>
</comment>
<evidence type="ECO:0000256" key="1">
    <source>
        <dbReference type="SAM" id="MobiDB-lite"/>
    </source>
</evidence>
<feature type="region of interest" description="Disordered" evidence="1">
    <location>
        <begin position="202"/>
        <end position="238"/>
    </location>
</feature>
<keyword evidence="3" id="KW-1185">Reference proteome</keyword>
<accession>A0A835F0V7</accession>
<dbReference type="Proteomes" id="UP000636709">
    <property type="component" value="Unassembled WGS sequence"/>
</dbReference>
<dbReference type="AlphaFoldDB" id="A0A835F0V7"/>
<organism evidence="2 3">
    <name type="scientific">Digitaria exilis</name>
    <dbReference type="NCBI Taxonomy" id="1010633"/>
    <lineage>
        <taxon>Eukaryota</taxon>
        <taxon>Viridiplantae</taxon>
        <taxon>Streptophyta</taxon>
        <taxon>Embryophyta</taxon>
        <taxon>Tracheophyta</taxon>
        <taxon>Spermatophyta</taxon>
        <taxon>Magnoliopsida</taxon>
        <taxon>Liliopsida</taxon>
        <taxon>Poales</taxon>
        <taxon>Poaceae</taxon>
        <taxon>PACMAD clade</taxon>
        <taxon>Panicoideae</taxon>
        <taxon>Panicodae</taxon>
        <taxon>Paniceae</taxon>
        <taxon>Anthephorinae</taxon>
        <taxon>Digitaria</taxon>
    </lineage>
</organism>
<proteinExistence type="predicted"/>
<feature type="region of interest" description="Disordered" evidence="1">
    <location>
        <begin position="86"/>
        <end position="105"/>
    </location>
</feature>
<feature type="region of interest" description="Disordered" evidence="1">
    <location>
        <begin position="120"/>
        <end position="183"/>
    </location>
</feature>
<reference evidence="2" key="1">
    <citation type="submission" date="2020-07" db="EMBL/GenBank/DDBJ databases">
        <title>Genome sequence and genetic diversity analysis of an under-domesticated orphan crop, white fonio (Digitaria exilis).</title>
        <authorList>
            <person name="Bennetzen J.L."/>
            <person name="Chen S."/>
            <person name="Ma X."/>
            <person name="Wang X."/>
            <person name="Yssel A.E.J."/>
            <person name="Chaluvadi S.R."/>
            <person name="Johnson M."/>
            <person name="Gangashetty P."/>
            <person name="Hamidou F."/>
            <person name="Sanogo M.D."/>
            <person name="Zwaenepoel A."/>
            <person name="Wallace J."/>
            <person name="Van De Peer Y."/>
            <person name="Van Deynze A."/>
        </authorList>
    </citation>
    <scope>NUCLEOTIDE SEQUENCE</scope>
    <source>
        <tissue evidence="2">Leaves</tissue>
    </source>
</reference>
<dbReference type="OrthoDB" id="1935454at2759"/>
<evidence type="ECO:0000313" key="2">
    <source>
        <dbReference type="EMBL" id="KAF8724938.1"/>
    </source>
</evidence>